<dbReference type="Pfam" id="PF06812">
    <property type="entry name" value="ImpA_N"/>
    <property type="match status" value="1"/>
</dbReference>
<keyword evidence="1" id="KW-0175">Coiled coil</keyword>
<evidence type="ECO:0000313" key="4">
    <source>
        <dbReference type="Proteomes" id="UP000278542"/>
    </source>
</evidence>
<comment type="caution">
    <text evidence="3">The sequence shown here is derived from an EMBL/GenBank/DDBJ whole genome shotgun (WGS) entry which is preliminary data.</text>
</comment>
<proteinExistence type="predicted"/>
<dbReference type="OrthoDB" id="1522895at2"/>
<dbReference type="Proteomes" id="UP000278542">
    <property type="component" value="Unassembled WGS sequence"/>
</dbReference>
<dbReference type="RefSeq" id="WP_121145976.1">
    <property type="nucleotide sequence ID" value="NZ_RBWY01000006.1"/>
</dbReference>
<gene>
    <name evidence="3" type="ORF">DES39_2149</name>
</gene>
<protein>
    <submittedName>
        <fullName evidence="3">Type VI secretion system protein VasJ</fullName>
    </submittedName>
</protein>
<sequence length="538" mass="61169">MLSQLLSLFFSKQDPQEAIHRRLNSEWADWLAPISAEKPVGDDLTYHDTFQEIKEEIAKLSGVDYALVMSGSETILKQHSKDIRVATYYCLARLHIDGATGFADGLELLAGLLDRFGTTLYPSRSHIRKNAIEWLANAKFTEVLTKLQPIEEVSLSRIIAALNLIDQCNKIIFSSEDPSQSAQQPDLDGLILFFSNSLKQPAKIKSSPSADNEPVVSDTHYDVTPMPASNDAAIRSQRDLLDQARRIAAFLREKPEGYLAAGRFLRALRWDTVSHLPPMDHRGRTRLPAPRTELRHNISRLILQQQWHELFERVEAAFMENANHFWFDLQRAAVLALQKMGEPYQSWAEIYLTDIGLVLERLQGIERLTFENGTPFADDETLHWIATVARIHHLDDDSALAPIAVSGENDWNEIEKQAIDLASNDGLEKAFIWLQSLPAIRLPKQSYLLQYTQARIAEQNGKLDLALKLLVGLDDKQDSMNLSDWEPALIFDVKHHLLRLLKQKLQLKDVNKAQLNDEIERLHHELIQLDPARALTVI</sequence>
<accession>A0A495RAF6</accession>
<reference evidence="3 4" key="1">
    <citation type="submission" date="2018-10" db="EMBL/GenBank/DDBJ databases">
        <title>Genomic Encyclopedia of Type Strains, Phase IV (KMG-IV): sequencing the most valuable type-strain genomes for metagenomic binning, comparative biology and taxonomic classification.</title>
        <authorList>
            <person name="Goeker M."/>
        </authorList>
    </citation>
    <scope>NUCLEOTIDE SEQUENCE [LARGE SCALE GENOMIC DNA]</scope>
    <source>
        <strain evidence="3 4">DSM 22228</strain>
    </source>
</reference>
<dbReference type="PANTHER" id="PTHR37024:SF5">
    <property type="entry name" value="IMPA N-TERMINAL DOMAIN-CONTAINING PROTEIN"/>
    <property type="match status" value="1"/>
</dbReference>
<name>A0A495RAF6_9GAMM</name>
<dbReference type="EMBL" id="RBWY01000006">
    <property type="protein sequence ID" value="RKS84473.1"/>
    <property type="molecule type" value="Genomic_DNA"/>
</dbReference>
<dbReference type="PANTHER" id="PTHR37024">
    <property type="entry name" value="TYPE VI SECRETION SYSTEM DUF2094 AND IMPA-RELATED DOMAIN PROTEIN"/>
    <property type="match status" value="1"/>
</dbReference>
<evidence type="ECO:0000313" key="3">
    <source>
        <dbReference type="EMBL" id="RKS84473.1"/>
    </source>
</evidence>
<dbReference type="InterPro" id="IPR017739">
    <property type="entry name" value="T6SS-assoc_VCA0119"/>
</dbReference>
<feature type="coiled-coil region" evidence="1">
    <location>
        <begin position="498"/>
        <end position="525"/>
    </location>
</feature>
<evidence type="ECO:0000259" key="2">
    <source>
        <dbReference type="Pfam" id="PF06812"/>
    </source>
</evidence>
<organism evidence="3 4">
    <name type="scientific">Orbus hercynius</name>
    <dbReference type="NCBI Taxonomy" id="593135"/>
    <lineage>
        <taxon>Bacteria</taxon>
        <taxon>Pseudomonadati</taxon>
        <taxon>Pseudomonadota</taxon>
        <taxon>Gammaproteobacteria</taxon>
        <taxon>Orbales</taxon>
        <taxon>Orbaceae</taxon>
        <taxon>Orbus</taxon>
    </lineage>
</organism>
<feature type="domain" description="ImpA N-terminal" evidence="2">
    <location>
        <begin position="31"/>
        <end position="136"/>
    </location>
</feature>
<keyword evidence="4" id="KW-1185">Reference proteome</keyword>
<dbReference type="NCBIfam" id="TIGR03362">
    <property type="entry name" value="VI_chp_7"/>
    <property type="match status" value="1"/>
</dbReference>
<dbReference type="Pfam" id="PF16989">
    <property type="entry name" value="T6SS_VasJ"/>
    <property type="match status" value="1"/>
</dbReference>
<dbReference type="InterPro" id="IPR010657">
    <property type="entry name" value="ImpA_N"/>
</dbReference>
<dbReference type="AlphaFoldDB" id="A0A495RAF6"/>
<evidence type="ECO:0000256" key="1">
    <source>
        <dbReference type="SAM" id="Coils"/>
    </source>
</evidence>